<sequence>MKMVENRIDEIKDDLELFDDDLQKYEYIIDLGKSLEPLDEAHKKDENLVQGCTSKVWLICEKKDDILVFKADSNAAIVKGLVKILLTIFSGMKPQEIVDFDTQILQKLNLQEIITPNRQSGVQGMIKRIKEYANAFA</sequence>
<evidence type="ECO:0000256" key="1">
    <source>
        <dbReference type="ARBA" id="ARBA00010282"/>
    </source>
</evidence>
<name>A0A2N1J3D4_9BACT</name>
<evidence type="ECO:0000313" key="3">
    <source>
        <dbReference type="EMBL" id="PKI81075.1"/>
    </source>
</evidence>
<evidence type="ECO:0000259" key="2">
    <source>
        <dbReference type="Pfam" id="PF02657"/>
    </source>
</evidence>
<keyword evidence="4" id="KW-1185">Reference proteome</keyword>
<reference evidence="3 4" key="1">
    <citation type="submission" date="2017-09" db="EMBL/GenBank/DDBJ databases">
        <title>Genomics of the genus Arcobacter.</title>
        <authorList>
            <person name="Perez-Cataluna A."/>
            <person name="Figueras M.J."/>
            <person name="Salas-Masso N."/>
        </authorList>
    </citation>
    <scope>NUCLEOTIDE SEQUENCE [LARGE SCALE GENOMIC DNA]</scope>
    <source>
        <strain evidence="3 4">DSM 18005</strain>
    </source>
</reference>
<dbReference type="PANTHER" id="PTHR43597:SF5">
    <property type="entry name" value="SUFE-LIKE PROTEIN 2, CHLOROPLASTIC"/>
    <property type="match status" value="1"/>
</dbReference>
<dbReference type="AlphaFoldDB" id="A0A2N1J3D4"/>
<proteinExistence type="inferred from homology"/>
<feature type="domain" description="Fe-S metabolism associated" evidence="2">
    <location>
        <begin position="13"/>
        <end position="131"/>
    </location>
</feature>
<gene>
    <name evidence="3" type="ORF">CP960_05820</name>
</gene>
<evidence type="ECO:0000313" key="4">
    <source>
        <dbReference type="Proteomes" id="UP000233248"/>
    </source>
</evidence>
<dbReference type="Gene3D" id="3.90.1010.10">
    <property type="match status" value="1"/>
</dbReference>
<comment type="similarity">
    <text evidence="1">Belongs to the SufE family.</text>
</comment>
<dbReference type="InterPro" id="IPR003808">
    <property type="entry name" value="Fe-S_metab-assoc_dom"/>
</dbReference>
<dbReference type="SUPFAM" id="SSF82649">
    <property type="entry name" value="SufE/NifU"/>
    <property type="match status" value="1"/>
</dbReference>
<dbReference type="OrthoDB" id="9799320at2"/>
<organism evidence="3 4">
    <name type="scientific">Malaciobacter halophilus</name>
    <dbReference type="NCBI Taxonomy" id="197482"/>
    <lineage>
        <taxon>Bacteria</taxon>
        <taxon>Pseudomonadati</taxon>
        <taxon>Campylobacterota</taxon>
        <taxon>Epsilonproteobacteria</taxon>
        <taxon>Campylobacterales</taxon>
        <taxon>Arcobacteraceae</taxon>
        <taxon>Malaciobacter</taxon>
    </lineage>
</organism>
<dbReference type="PANTHER" id="PTHR43597">
    <property type="entry name" value="SULFUR ACCEPTOR PROTEIN CSDE"/>
    <property type="match status" value="1"/>
</dbReference>
<comment type="caution">
    <text evidence="3">The sequence shown here is derived from an EMBL/GenBank/DDBJ whole genome shotgun (WGS) entry which is preliminary data.</text>
</comment>
<dbReference type="Pfam" id="PF02657">
    <property type="entry name" value="SufE"/>
    <property type="match status" value="1"/>
</dbReference>
<dbReference type="Proteomes" id="UP000233248">
    <property type="component" value="Unassembled WGS sequence"/>
</dbReference>
<accession>A0A2N1J3D4</accession>
<protein>
    <submittedName>
        <fullName evidence="3">Fe-S metabolism associated SufE</fullName>
    </submittedName>
</protein>
<dbReference type="EMBL" id="NXIF01000023">
    <property type="protein sequence ID" value="PKI81075.1"/>
    <property type="molecule type" value="Genomic_DNA"/>
</dbReference>